<gene>
    <name evidence="2" type="ORF">Tco_0822303</name>
</gene>
<sequence length="548" mass="62390">MESLHLSFNNVVNAGLFKGIHIDDSLSLSHLFYADDAIFVGDWNLSNLSIVVHVLKWFHLASGLKINLHKSKLMGVGISQDVVASVARSIGCATLHTPFNYLGIKVGGFMLKISFWDDVAAKLSSRLSKWKLRTLSIGGRLTLIKSVLSSLPLYYISSFKMPISVLKKMESIRMSFFNGADYGVKRMSLISWKRVLSSKKNGGLGISSFFAMNRALLFKWVWRFIVNGSSLWSRFIRAIHGIQGGLDNPLPFSKRTPWTDIVSEVRKLSNKGIDLLSHIKKNVANGETTSFWEETWLGDSPLKHAYPRLYSLELNKHISVASKFSDGSLIASFRRPPRGGVEADQLQQLISDTSLVTLHNANDRWTWRLDSSGVFSVKSVREFIDDSFLPKADSCTRWVKYVPIKINIFAWKVSLDKLPSRLNLSLCGLEIPSILCPICSVVVESSSHLFFACHLARQMMFKVARWWELEYQDFSSYEDCFLWLSNLRVTKRRKDVLEGVCYITWWVIWKFCNQVLFGSELPRVDLLFGDIVKLSFTWCSNRCSLNFD</sequence>
<dbReference type="InterPro" id="IPR026960">
    <property type="entry name" value="RVT-Znf"/>
</dbReference>
<proteinExistence type="predicted"/>
<dbReference type="EMBL" id="BQNB010012248">
    <property type="protein sequence ID" value="GJT01134.1"/>
    <property type="molecule type" value="Genomic_DNA"/>
</dbReference>
<evidence type="ECO:0000313" key="3">
    <source>
        <dbReference type="Proteomes" id="UP001151760"/>
    </source>
</evidence>
<organism evidence="2 3">
    <name type="scientific">Tanacetum coccineum</name>
    <dbReference type="NCBI Taxonomy" id="301880"/>
    <lineage>
        <taxon>Eukaryota</taxon>
        <taxon>Viridiplantae</taxon>
        <taxon>Streptophyta</taxon>
        <taxon>Embryophyta</taxon>
        <taxon>Tracheophyta</taxon>
        <taxon>Spermatophyta</taxon>
        <taxon>Magnoliopsida</taxon>
        <taxon>eudicotyledons</taxon>
        <taxon>Gunneridae</taxon>
        <taxon>Pentapetalae</taxon>
        <taxon>asterids</taxon>
        <taxon>campanulids</taxon>
        <taxon>Asterales</taxon>
        <taxon>Asteraceae</taxon>
        <taxon>Asteroideae</taxon>
        <taxon>Anthemideae</taxon>
        <taxon>Anthemidinae</taxon>
        <taxon>Tanacetum</taxon>
    </lineage>
</organism>
<keyword evidence="2" id="KW-0808">Transferase</keyword>
<keyword evidence="2" id="KW-0548">Nucleotidyltransferase</keyword>
<reference evidence="2" key="2">
    <citation type="submission" date="2022-01" db="EMBL/GenBank/DDBJ databases">
        <authorList>
            <person name="Yamashiro T."/>
            <person name="Shiraishi A."/>
            <person name="Satake H."/>
            <person name="Nakayama K."/>
        </authorList>
    </citation>
    <scope>NUCLEOTIDE SEQUENCE</scope>
</reference>
<keyword evidence="3" id="KW-1185">Reference proteome</keyword>
<evidence type="ECO:0000313" key="2">
    <source>
        <dbReference type="EMBL" id="GJT01134.1"/>
    </source>
</evidence>
<reference evidence="2" key="1">
    <citation type="journal article" date="2022" name="Int. J. Mol. Sci.">
        <title>Draft Genome of Tanacetum Coccineum: Genomic Comparison of Closely Related Tanacetum-Family Plants.</title>
        <authorList>
            <person name="Yamashiro T."/>
            <person name="Shiraishi A."/>
            <person name="Nakayama K."/>
            <person name="Satake H."/>
        </authorList>
    </citation>
    <scope>NUCLEOTIDE SEQUENCE</scope>
</reference>
<evidence type="ECO:0000259" key="1">
    <source>
        <dbReference type="PROSITE" id="PS50878"/>
    </source>
</evidence>
<feature type="domain" description="Reverse transcriptase" evidence="1">
    <location>
        <begin position="1"/>
        <end position="106"/>
    </location>
</feature>
<accession>A0ABQ5AJJ6</accession>
<name>A0ABQ5AJJ6_9ASTR</name>
<keyword evidence="2" id="KW-0695">RNA-directed DNA polymerase</keyword>
<dbReference type="PANTHER" id="PTHR33116">
    <property type="entry name" value="REVERSE TRANSCRIPTASE ZINC-BINDING DOMAIN-CONTAINING PROTEIN-RELATED-RELATED"/>
    <property type="match status" value="1"/>
</dbReference>
<comment type="caution">
    <text evidence="2">The sequence shown here is derived from an EMBL/GenBank/DDBJ whole genome shotgun (WGS) entry which is preliminary data.</text>
</comment>
<dbReference type="PROSITE" id="PS50878">
    <property type="entry name" value="RT_POL"/>
    <property type="match status" value="1"/>
</dbReference>
<protein>
    <submittedName>
        <fullName evidence="2">RNA-directed DNA polymerase, eukaryota, reverse transcriptase zinc-binding domain protein</fullName>
    </submittedName>
</protein>
<dbReference type="GO" id="GO:0003964">
    <property type="term" value="F:RNA-directed DNA polymerase activity"/>
    <property type="evidence" value="ECO:0007669"/>
    <property type="project" value="UniProtKB-KW"/>
</dbReference>
<dbReference type="Proteomes" id="UP001151760">
    <property type="component" value="Unassembled WGS sequence"/>
</dbReference>
<dbReference type="Pfam" id="PF13966">
    <property type="entry name" value="zf-RVT"/>
    <property type="match status" value="1"/>
</dbReference>
<dbReference type="PANTHER" id="PTHR33116:SF79">
    <property type="entry name" value="REVERSE TRANSCRIPTASE DOMAIN, ZINC FINGER, CCHC-TYPE-RELATED"/>
    <property type="match status" value="1"/>
</dbReference>
<dbReference type="InterPro" id="IPR000477">
    <property type="entry name" value="RT_dom"/>
</dbReference>